<proteinExistence type="inferred from homology"/>
<evidence type="ECO:0000256" key="4">
    <source>
        <dbReference type="ARBA" id="ARBA00022827"/>
    </source>
</evidence>
<dbReference type="InterPro" id="IPR016166">
    <property type="entry name" value="FAD-bd_PCMH"/>
</dbReference>
<dbReference type="EMBL" id="CP017921">
    <property type="protein sequence ID" value="APH38713.1"/>
    <property type="molecule type" value="Genomic_DNA"/>
</dbReference>
<dbReference type="Gene3D" id="3.30.70.2190">
    <property type="match status" value="1"/>
</dbReference>
<organism evidence="7 10">
    <name type="scientific">Methanohalophilus halophilus</name>
    <dbReference type="NCBI Taxonomy" id="2177"/>
    <lineage>
        <taxon>Archaea</taxon>
        <taxon>Methanobacteriati</taxon>
        <taxon>Methanobacteriota</taxon>
        <taxon>Stenosarchaea group</taxon>
        <taxon>Methanomicrobia</taxon>
        <taxon>Methanosarcinales</taxon>
        <taxon>Methanosarcinaceae</taxon>
        <taxon>Methanohalophilus</taxon>
    </lineage>
</organism>
<dbReference type="Gene3D" id="3.30.43.10">
    <property type="entry name" value="Uridine Diphospho-n-acetylenolpyruvylglucosamine Reductase, domain 2"/>
    <property type="match status" value="1"/>
</dbReference>
<evidence type="ECO:0000256" key="2">
    <source>
        <dbReference type="ARBA" id="ARBA00008000"/>
    </source>
</evidence>
<dbReference type="Gene3D" id="3.30.70.2740">
    <property type="match status" value="1"/>
</dbReference>
<dbReference type="SUPFAM" id="SSF56176">
    <property type="entry name" value="FAD-binding/transporter-associated domain-like"/>
    <property type="match status" value="1"/>
</dbReference>
<gene>
    <name evidence="7" type="ORF">BHR79_03885</name>
    <name evidence="8" type="ORF">EFE40_06975</name>
    <name evidence="9" type="ORF">SAMN04515625_2095</name>
</gene>
<dbReference type="GO" id="GO:0016491">
    <property type="term" value="F:oxidoreductase activity"/>
    <property type="evidence" value="ECO:0007669"/>
    <property type="project" value="UniProtKB-KW"/>
</dbReference>
<evidence type="ECO:0000313" key="7">
    <source>
        <dbReference type="EMBL" id="APH38713.1"/>
    </source>
</evidence>
<keyword evidence="10" id="KW-1185">Reference proteome</keyword>
<accession>A0A1L3Q1J9</accession>
<dbReference type="FunFam" id="1.10.45.10:FF:000001">
    <property type="entry name" value="D-lactate dehydrogenase mitochondrial"/>
    <property type="match status" value="1"/>
</dbReference>
<evidence type="ECO:0000313" key="11">
    <source>
        <dbReference type="Proteomes" id="UP000198669"/>
    </source>
</evidence>
<comment type="similarity">
    <text evidence="2">Belongs to the FAD-binding oxidoreductase/transferase type 4 family.</text>
</comment>
<keyword evidence="4" id="KW-0274">FAD</keyword>
<dbReference type="InterPro" id="IPR006094">
    <property type="entry name" value="Oxid_FAD_bind_N"/>
</dbReference>
<reference evidence="9 11" key="2">
    <citation type="submission" date="2016-10" db="EMBL/GenBank/DDBJ databases">
        <authorList>
            <person name="de Groot N.N."/>
        </authorList>
    </citation>
    <scope>NUCLEOTIDE SEQUENCE [LARGE SCALE GENOMIC DNA]</scope>
    <source>
        <strain evidence="9 11">Z-7982</strain>
    </source>
</reference>
<evidence type="ECO:0000313" key="9">
    <source>
        <dbReference type="EMBL" id="SDX02486.1"/>
    </source>
</evidence>
<dbReference type="AlphaFoldDB" id="A0A1L3Q1J9"/>
<dbReference type="InterPro" id="IPR016171">
    <property type="entry name" value="Vanillyl_alc_oxidase_C-sub2"/>
</dbReference>
<dbReference type="InterPro" id="IPR016169">
    <property type="entry name" value="FAD-bd_PCMH_sub2"/>
</dbReference>
<dbReference type="SUPFAM" id="SSF55103">
    <property type="entry name" value="FAD-linked oxidases, C-terminal domain"/>
    <property type="match status" value="1"/>
</dbReference>
<reference evidence="8 12" key="3">
    <citation type="submission" date="2018-10" db="EMBL/GenBank/DDBJ databases">
        <title>Cultivation of a novel Methanohalophilus strain from Kebrit Deep of the Red Sea and a genomic comparison of members of the genus Methanohalophilus.</title>
        <authorList>
            <person name="Guan Y."/>
            <person name="Ngugi D.K."/>
            <person name="Stingl U."/>
        </authorList>
    </citation>
    <scope>NUCLEOTIDE SEQUENCE [LARGE SCALE GENOMIC DNA]</scope>
    <source>
        <strain evidence="8 12">DSM 3094</strain>
    </source>
</reference>
<evidence type="ECO:0000313" key="8">
    <source>
        <dbReference type="EMBL" id="RNI08287.1"/>
    </source>
</evidence>
<protein>
    <submittedName>
        <fullName evidence="9">D-lactate dehydrogenase (Cytochrome)</fullName>
    </submittedName>
    <submittedName>
        <fullName evidence="7">FAD-binding protein</fullName>
    </submittedName>
</protein>
<sequence>MLLNRLKEIVGDNNVSNSASDICCYSSDASQVKGRPEYVVRPHNSEQVSKIVKLASENEIPVVARGAASGLAGGAVPVLGGIVLDMSGMDEIIDIDIDNLQVTIGPGVVHSRLNETLKPHGFFFPPDPGSTAMCTLAGLIANNGSGMRSVKYGTTKRYVLDLEVVLADGSIIRTGSRTLKMASGYDLTSLMVGSEGTLGIITEAVLRIHPLPRTRLVILLSFDSAEKAGGAVVRILSSGTIPSACEILDSTTIRALKSYDPSLDIPDAGAILMVEVDGSEGAVSEASEMVKKVCEGIANDIRAARDEEESDRIWAARRIVGAAISRLDPLRNRVYVGEDVGVPIKKIPEMIENVHRISDEVEIPIMIYGHIGDGNLHTGMSIDMLSEEEWDKLHRAADLIYRKAIELGGTVSAEHGIGGARSNYMELEHPTSLPVMSLIKKALDPKGILNPGKLGVDK</sequence>
<evidence type="ECO:0000256" key="3">
    <source>
        <dbReference type="ARBA" id="ARBA00022630"/>
    </source>
</evidence>
<dbReference type="PROSITE" id="PS51387">
    <property type="entry name" value="FAD_PCMH"/>
    <property type="match status" value="1"/>
</dbReference>
<dbReference type="InterPro" id="IPR016164">
    <property type="entry name" value="FAD-linked_Oxase-like_C"/>
</dbReference>
<dbReference type="Pfam" id="PF01565">
    <property type="entry name" value="FAD_binding_4"/>
    <property type="match status" value="1"/>
</dbReference>
<dbReference type="Proteomes" id="UP000267921">
    <property type="component" value="Unassembled WGS sequence"/>
</dbReference>
<dbReference type="InterPro" id="IPR004113">
    <property type="entry name" value="FAD-bd_oxidored_4_C"/>
</dbReference>
<dbReference type="Gene3D" id="1.10.45.10">
    <property type="entry name" value="Vanillyl-alcohol Oxidase, Chain A, domain 4"/>
    <property type="match status" value="1"/>
</dbReference>
<keyword evidence="5" id="KW-0560">Oxidoreductase</keyword>
<name>A0A1L3Q1J9_9EURY</name>
<dbReference type="EMBL" id="FNMU01000008">
    <property type="protein sequence ID" value="SDX02486.1"/>
    <property type="molecule type" value="Genomic_DNA"/>
</dbReference>
<dbReference type="Pfam" id="PF02913">
    <property type="entry name" value="FAD-oxidase_C"/>
    <property type="match status" value="1"/>
</dbReference>
<dbReference type="STRING" id="2177.BHR79_03885"/>
<dbReference type="GO" id="GO:0071949">
    <property type="term" value="F:FAD binding"/>
    <property type="evidence" value="ECO:0007669"/>
    <property type="project" value="InterPro"/>
</dbReference>
<comment type="cofactor">
    <cofactor evidence="1">
        <name>FAD</name>
        <dbReference type="ChEBI" id="CHEBI:57692"/>
    </cofactor>
</comment>
<dbReference type="KEGG" id="mhaz:BHR79_03885"/>
<dbReference type="EMBL" id="RJJG01000005">
    <property type="protein sequence ID" value="RNI08287.1"/>
    <property type="molecule type" value="Genomic_DNA"/>
</dbReference>
<dbReference type="FunFam" id="3.30.70.2740:FF:000001">
    <property type="entry name" value="D-lactate dehydrogenase mitochondrial"/>
    <property type="match status" value="1"/>
</dbReference>
<evidence type="ECO:0000313" key="12">
    <source>
        <dbReference type="Proteomes" id="UP000267921"/>
    </source>
</evidence>
<dbReference type="OrthoDB" id="26910at2157"/>
<dbReference type="GeneID" id="30582875"/>
<dbReference type="InterPro" id="IPR016167">
    <property type="entry name" value="FAD-bd_PCMH_sub1"/>
</dbReference>
<reference evidence="7 10" key="1">
    <citation type="submission" date="2016-10" db="EMBL/GenBank/DDBJ databases">
        <title>Methanohalophilus halophilus.</title>
        <authorList>
            <person name="L'haridon S."/>
        </authorList>
    </citation>
    <scope>NUCLEOTIDE SEQUENCE [LARGE SCALE GENOMIC DNA]</scope>
    <source>
        <strain evidence="7 10">Z-7982</strain>
    </source>
</reference>
<dbReference type="PANTHER" id="PTHR42934:SF2">
    <property type="entry name" value="GLYCOLATE OXIDASE SUBUNIT GLCD"/>
    <property type="match status" value="1"/>
</dbReference>
<dbReference type="Proteomes" id="UP000198669">
    <property type="component" value="Unassembled WGS sequence"/>
</dbReference>
<evidence type="ECO:0000256" key="1">
    <source>
        <dbReference type="ARBA" id="ARBA00001974"/>
    </source>
</evidence>
<dbReference type="Proteomes" id="UP000186879">
    <property type="component" value="Chromosome"/>
</dbReference>
<dbReference type="FunFam" id="3.30.465.10:FF:000016">
    <property type="entry name" value="probable D-lactate dehydrogenase, mitochondrial"/>
    <property type="match status" value="1"/>
</dbReference>
<evidence type="ECO:0000256" key="5">
    <source>
        <dbReference type="ARBA" id="ARBA00023002"/>
    </source>
</evidence>
<feature type="domain" description="FAD-binding PCMH-type" evidence="6">
    <location>
        <begin position="32"/>
        <end position="211"/>
    </location>
</feature>
<dbReference type="RefSeq" id="WP_072561164.1">
    <property type="nucleotide sequence ID" value="NZ_CP017921.1"/>
</dbReference>
<evidence type="ECO:0000259" key="6">
    <source>
        <dbReference type="PROSITE" id="PS51387"/>
    </source>
</evidence>
<dbReference type="Gene3D" id="3.30.465.10">
    <property type="match status" value="1"/>
</dbReference>
<evidence type="ECO:0000313" key="10">
    <source>
        <dbReference type="Proteomes" id="UP000186879"/>
    </source>
</evidence>
<keyword evidence="3" id="KW-0285">Flavoprotein</keyword>
<dbReference type="InterPro" id="IPR051914">
    <property type="entry name" value="FAD-linked_OxidoTrans_Type4"/>
</dbReference>
<dbReference type="PANTHER" id="PTHR42934">
    <property type="entry name" value="GLYCOLATE OXIDASE SUBUNIT GLCD"/>
    <property type="match status" value="1"/>
</dbReference>
<dbReference type="InterPro" id="IPR036318">
    <property type="entry name" value="FAD-bd_PCMH-like_sf"/>
</dbReference>